<feature type="domain" description="Endonuclease/exonuclease/phosphatase" evidence="2">
    <location>
        <begin position="104"/>
        <end position="311"/>
    </location>
</feature>
<dbReference type="Pfam" id="PF03372">
    <property type="entry name" value="Exo_endo_phos"/>
    <property type="match status" value="1"/>
</dbReference>
<dbReference type="Proteomes" id="UP000254925">
    <property type="component" value="Unassembled WGS sequence"/>
</dbReference>
<reference evidence="3 4" key="1">
    <citation type="submission" date="2018-07" db="EMBL/GenBank/DDBJ databases">
        <title>Genomic Encyclopedia of Type Strains, Phase IV (KMG-IV): sequencing the most valuable type-strain genomes for metagenomic binning, comparative biology and taxonomic classification.</title>
        <authorList>
            <person name="Goeker M."/>
        </authorList>
    </citation>
    <scope>NUCLEOTIDE SEQUENCE [LARGE SCALE GENOMIC DNA]</scope>
    <source>
        <strain evidence="3 4">DSM 14364</strain>
    </source>
</reference>
<dbReference type="InterPro" id="IPR005135">
    <property type="entry name" value="Endo/exonuclease/phosphatase"/>
</dbReference>
<name>A0A370HK23_9HYPH</name>
<comment type="caution">
    <text evidence="3">The sequence shown here is derived from an EMBL/GenBank/DDBJ whole genome shotgun (WGS) entry which is preliminary data.</text>
</comment>
<dbReference type="GO" id="GO:0004527">
    <property type="term" value="F:exonuclease activity"/>
    <property type="evidence" value="ECO:0007669"/>
    <property type="project" value="UniProtKB-KW"/>
</dbReference>
<dbReference type="SUPFAM" id="SSF56219">
    <property type="entry name" value="DNase I-like"/>
    <property type="match status" value="1"/>
</dbReference>
<sequence>MRCLAENAKRALPIFVAAALLIATAGSFLSSWSSYLDLLSHFRPQLAALGLVAIAASLWTRSWAVLVASLVLAAVNAAPLVPYLAGGPVSASRAVEGQERIRFLTFNLHGRSTDPEDLRRLLEREKPDIVLLAEVPHETRSAVQGWADIYPHQILEDGGLPVDAVLLSRWEIRGKSVDRSVMRYRSTLTVRLCDPDLNRRCFTLIGLHAEQPFGGGARRQRAQLAGVVREAKAASTGAVVVMGDLNVTPWARGFRLLIDGAGLTDTARTRKLSATWRSRFPLLGLHIDHILVNSGFTPIESRVGEDIGSDHFPVIADLILKSE</sequence>
<keyword evidence="4" id="KW-1185">Reference proteome</keyword>
<dbReference type="EMBL" id="QQBB01000005">
    <property type="protein sequence ID" value="RDI58922.1"/>
    <property type="molecule type" value="Genomic_DNA"/>
</dbReference>
<keyword evidence="1" id="KW-0812">Transmembrane</keyword>
<keyword evidence="3" id="KW-0269">Exonuclease</keyword>
<evidence type="ECO:0000259" key="2">
    <source>
        <dbReference type="Pfam" id="PF03372"/>
    </source>
</evidence>
<dbReference type="Gene3D" id="3.60.10.10">
    <property type="entry name" value="Endonuclease/exonuclease/phosphatase"/>
    <property type="match status" value="1"/>
</dbReference>
<dbReference type="GO" id="GO:0004519">
    <property type="term" value="F:endonuclease activity"/>
    <property type="evidence" value="ECO:0007669"/>
    <property type="project" value="UniProtKB-KW"/>
</dbReference>
<feature type="transmembrane region" description="Helical" evidence="1">
    <location>
        <begin position="66"/>
        <end position="85"/>
    </location>
</feature>
<feature type="transmembrane region" description="Helical" evidence="1">
    <location>
        <begin position="42"/>
        <end position="59"/>
    </location>
</feature>
<keyword evidence="1" id="KW-1133">Transmembrane helix</keyword>
<accession>A0A370HK23</accession>
<keyword evidence="3" id="KW-0540">Nuclease</keyword>
<protein>
    <submittedName>
        <fullName evidence="3">Endonuclease/exonuclease/phosphatase (EEP) superfamily protein YafD</fullName>
    </submittedName>
</protein>
<organism evidence="3 4">
    <name type="scientific">Microvirga subterranea</name>
    <dbReference type="NCBI Taxonomy" id="186651"/>
    <lineage>
        <taxon>Bacteria</taxon>
        <taxon>Pseudomonadati</taxon>
        <taxon>Pseudomonadota</taxon>
        <taxon>Alphaproteobacteria</taxon>
        <taxon>Hyphomicrobiales</taxon>
        <taxon>Methylobacteriaceae</taxon>
        <taxon>Microvirga</taxon>
    </lineage>
</organism>
<evidence type="ECO:0000313" key="3">
    <source>
        <dbReference type="EMBL" id="RDI58922.1"/>
    </source>
</evidence>
<dbReference type="OrthoDB" id="9796594at2"/>
<evidence type="ECO:0000256" key="1">
    <source>
        <dbReference type="SAM" id="Phobius"/>
    </source>
</evidence>
<dbReference type="InterPro" id="IPR036691">
    <property type="entry name" value="Endo/exonu/phosph_ase_sf"/>
</dbReference>
<proteinExistence type="predicted"/>
<evidence type="ECO:0000313" key="4">
    <source>
        <dbReference type="Proteomes" id="UP000254925"/>
    </source>
</evidence>
<keyword evidence="3" id="KW-0255">Endonuclease</keyword>
<keyword evidence="1" id="KW-0472">Membrane</keyword>
<dbReference type="AlphaFoldDB" id="A0A370HK23"/>
<keyword evidence="3" id="KW-0378">Hydrolase</keyword>
<feature type="transmembrane region" description="Helical" evidence="1">
    <location>
        <begin position="12"/>
        <end position="30"/>
    </location>
</feature>
<gene>
    <name evidence="3" type="ORF">DES45_105448</name>
</gene>